<dbReference type="EMBL" id="JXTC01000076">
    <property type="protein sequence ID" value="PON91225.1"/>
    <property type="molecule type" value="Genomic_DNA"/>
</dbReference>
<name>A0A2P5F0C3_TREOI</name>
<organism evidence="2 3">
    <name type="scientific">Trema orientale</name>
    <name type="common">Charcoal tree</name>
    <name type="synonym">Celtis orientalis</name>
    <dbReference type="NCBI Taxonomy" id="63057"/>
    <lineage>
        <taxon>Eukaryota</taxon>
        <taxon>Viridiplantae</taxon>
        <taxon>Streptophyta</taxon>
        <taxon>Embryophyta</taxon>
        <taxon>Tracheophyta</taxon>
        <taxon>Spermatophyta</taxon>
        <taxon>Magnoliopsida</taxon>
        <taxon>eudicotyledons</taxon>
        <taxon>Gunneridae</taxon>
        <taxon>Pentapetalae</taxon>
        <taxon>rosids</taxon>
        <taxon>fabids</taxon>
        <taxon>Rosales</taxon>
        <taxon>Cannabaceae</taxon>
        <taxon>Trema</taxon>
    </lineage>
</organism>
<gene>
    <name evidence="2" type="ORF">TorRG33x02_130410</name>
</gene>
<feature type="region of interest" description="Disordered" evidence="1">
    <location>
        <begin position="184"/>
        <end position="205"/>
    </location>
</feature>
<reference evidence="3" key="1">
    <citation type="submission" date="2016-06" db="EMBL/GenBank/DDBJ databases">
        <title>Parallel loss of symbiosis genes in relatives of nitrogen-fixing non-legume Parasponia.</title>
        <authorList>
            <person name="Van Velzen R."/>
            <person name="Holmer R."/>
            <person name="Bu F."/>
            <person name="Rutten L."/>
            <person name="Van Zeijl A."/>
            <person name="Liu W."/>
            <person name="Santuari L."/>
            <person name="Cao Q."/>
            <person name="Sharma T."/>
            <person name="Shen D."/>
            <person name="Roswanjaya Y."/>
            <person name="Wardhani T."/>
            <person name="Kalhor M.S."/>
            <person name="Jansen J."/>
            <person name="Van den Hoogen J."/>
            <person name="Gungor B."/>
            <person name="Hartog M."/>
            <person name="Hontelez J."/>
            <person name="Verver J."/>
            <person name="Yang W.-C."/>
            <person name="Schijlen E."/>
            <person name="Repin R."/>
            <person name="Schilthuizen M."/>
            <person name="Schranz E."/>
            <person name="Heidstra R."/>
            <person name="Miyata K."/>
            <person name="Fedorova E."/>
            <person name="Kohlen W."/>
            <person name="Bisseling T."/>
            <person name="Smit S."/>
            <person name="Geurts R."/>
        </authorList>
    </citation>
    <scope>NUCLEOTIDE SEQUENCE [LARGE SCALE GENOMIC DNA]</scope>
    <source>
        <strain evidence="3">cv. RG33-2</strain>
    </source>
</reference>
<evidence type="ECO:0000256" key="1">
    <source>
        <dbReference type="SAM" id="MobiDB-lite"/>
    </source>
</evidence>
<evidence type="ECO:0000313" key="2">
    <source>
        <dbReference type="EMBL" id="PON91225.1"/>
    </source>
</evidence>
<protein>
    <submittedName>
        <fullName evidence="2">Uncharacterized protein</fullName>
    </submittedName>
</protein>
<dbReference type="AlphaFoldDB" id="A0A2P5F0C3"/>
<evidence type="ECO:0000313" key="3">
    <source>
        <dbReference type="Proteomes" id="UP000237000"/>
    </source>
</evidence>
<dbReference type="OrthoDB" id="10495197at2759"/>
<comment type="caution">
    <text evidence="2">The sequence shown here is derived from an EMBL/GenBank/DDBJ whole genome shotgun (WGS) entry which is preliminary data.</text>
</comment>
<dbReference type="InParanoid" id="A0A2P5F0C3"/>
<dbReference type="Proteomes" id="UP000237000">
    <property type="component" value="Unassembled WGS sequence"/>
</dbReference>
<accession>A0A2P5F0C3</accession>
<sequence length="205" mass="23806">MWHDLAKIKLSRHEEVKEQADWEYFCDLWSSTAFVERLQQNSDSWSKRKWESRNGLKKTPYHHGTQDQDRMLELKSQNTLEDISDKDIMECILGHHFVRLRGWARSLSTSTQTDASESTNRCPSYDELLTELATTRNRLKEVKGGLDECHQVLRGQGFMPAPSNPSHISYQNFGFVSRPHSRFNPSTSYPETNPLFTDANEHDST</sequence>
<proteinExistence type="predicted"/>
<keyword evidence="3" id="KW-1185">Reference proteome</keyword>
<feature type="compositionally biased region" description="Polar residues" evidence="1">
    <location>
        <begin position="184"/>
        <end position="195"/>
    </location>
</feature>